<evidence type="ECO:0000256" key="2">
    <source>
        <dbReference type="ARBA" id="ARBA00022691"/>
    </source>
</evidence>
<dbReference type="InterPro" id="IPR051198">
    <property type="entry name" value="BchE-like"/>
</dbReference>
<dbReference type="GO" id="GO:0046872">
    <property type="term" value="F:metal ion binding"/>
    <property type="evidence" value="ECO:0007669"/>
    <property type="project" value="UniProtKB-KW"/>
</dbReference>
<comment type="cofactor">
    <cofactor evidence="1">
        <name>[4Fe-4S] cluster</name>
        <dbReference type="ChEBI" id="CHEBI:49883"/>
    </cofactor>
</comment>
<evidence type="ECO:0000259" key="6">
    <source>
        <dbReference type="PROSITE" id="PS51332"/>
    </source>
</evidence>
<accession>X1MA71</accession>
<dbReference type="EMBL" id="BARV01010384">
    <property type="protein sequence ID" value="GAI11590.1"/>
    <property type="molecule type" value="Genomic_DNA"/>
</dbReference>
<keyword evidence="2" id="KW-0949">S-adenosyl-L-methionine</keyword>
<reference evidence="7" key="1">
    <citation type="journal article" date="2014" name="Front. Microbiol.">
        <title>High frequency of phylogenetically diverse reductive dehalogenase-homologous genes in deep subseafloor sedimentary metagenomes.</title>
        <authorList>
            <person name="Kawai M."/>
            <person name="Futagami T."/>
            <person name="Toyoda A."/>
            <person name="Takaki Y."/>
            <person name="Nishi S."/>
            <person name="Hori S."/>
            <person name="Arai W."/>
            <person name="Tsubouchi T."/>
            <person name="Morono Y."/>
            <person name="Uchiyama I."/>
            <person name="Ito T."/>
            <person name="Fujiyama A."/>
            <person name="Inagaki F."/>
            <person name="Takami H."/>
        </authorList>
    </citation>
    <scope>NUCLEOTIDE SEQUENCE</scope>
    <source>
        <strain evidence="7">Expedition CK06-06</strain>
    </source>
</reference>
<dbReference type="Pfam" id="PF02310">
    <property type="entry name" value="B12-binding"/>
    <property type="match status" value="1"/>
</dbReference>
<protein>
    <recommendedName>
        <fullName evidence="6">B12-binding domain-containing protein</fullName>
    </recommendedName>
</protein>
<dbReference type="GO" id="GO:0051536">
    <property type="term" value="F:iron-sulfur cluster binding"/>
    <property type="evidence" value="ECO:0007669"/>
    <property type="project" value="UniProtKB-KW"/>
</dbReference>
<dbReference type="AlphaFoldDB" id="X1MA71"/>
<dbReference type="GO" id="GO:0031419">
    <property type="term" value="F:cobalamin binding"/>
    <property type="evidence" value="ECO:0007669"/>
    <property type="project" value="InterPro"/>
</dbReference>
<keyword evidence="5" id="KW-0411">Iron-sulfur</keyword>
<sequence length="154" mass="17540">MYIASFLEKHGYNIELIDLRDLDEDKWMNRIPLADIYGITATTPEYPLAVRIAYKLNDRDKKSLIVLGGVHATIEHENLDTVFDRVVIGEGEHSMLNLLKDFERGISKKYYVSPLIEDLDSLPFPARHLLPFDSVFNTNVCIKGEMATTIIATI</sequence>
<evidence type="ECO:0000256" key="3">
    <source>
        <dbReference type="ARBA" id="ARBA00022723"/>
    </source>
</evidence>
<keyword evidence="3" id="KW-0479">Metal-binding</keyword>
<feature type="domain" description="B12-binding" evidence="6">
    <location>
        <begin position="1"/>
        <end position="109"/>
    </location>
</feature>
<dbReference type="PROSITE" id="PS51332">
    <property type="entry name" value="B12_BINDING"/>
    <property type="match status" value="1"/>
</dbReference>
<proteinExistence type="predicted"/>
<gene>
    <name evidence="7" type="ORF">S06H3_20114</name>
</gene>
<dbReference type="InterPro" id="IPR006158">
    <property type="entry name" value="Cobalamin-bd"/>
</dbReference>
<evidence type="ECO:0000256" key="1">
    <source>
        <dbReference type="ARBA" id="ARBA00001966"/>
    </source>
</evidence>
<evidence type="ECO:0000256" key="5">
    <source>
        <dbReference type="ARBA" id="ARBA00023014"/>
    </source>
</evidence>
<comment type="caution">
    <text evidence="7">The sequence shown here is derived from an EMBL/GenBank/DDBJ whole genome shotgun (WGS) entry which is preliminary data.</text>
</comment>
<name>X1MA71_9ZZZZ</name>
<keyword evidence="4" id="KW-0408">Iron</keyword>
<evidence type="ECO:0000256" key="4">
    <source>
        <dbReference type="ARBA" id="ARBA00023004"/>
    </source>
</evidence>
<evidence type="ECO:0000313" key="7">
    <source>
        <dbReference type="EMBL" id="GAI11590.1"/>
    </source>
</evidence>
<feature type="non-terminal residue" evidence="7">
    <location>
        <position position="154"/>
    </location>
</feature>
<dbReference type="Gene3D" id="3.40.50.280">
    <property type="entry name" value="Cobalamin-binding domain"/>
    <property type="match status" value="1"/>
</dbReference>
<dbReference type="PANTHER" id="PTHR43409">
    <property type="entry name" value="ANAEROBIC MAGNESIUM-PROTOPORPHYRIN IX MONOMETHYL ESTER CYCLASE-RELATED"/>
    <property type="match status" value="1"/>
</dbReference>
<organism evidence="7">
    <name type="scientific">marine sediment metagenome</name>
    <dbReference type="NCBI Taxonomy" id="412755"/>
    <lineage>
        <taxon>unclassified sequences</taxon>
        <taxon>metagenomes</taxon>
        <taxon>ecological metagenomes</taxon>
    </lineage>
</organism>